<reference evidence="3" key="2">
    <citation type="submission" date="2010-05" db="EMBL/GenBank/DDBJ databases">
        <title>The Genome Sequence of Magnaporthe poae strain ATCC 64411.</title>
        <authorList>
            <consortium name="The Broad Institute Genome Sequencing Platform"/>
            <consortium name="Broad Institute Genome Sequencing Center for Infectious Disease"/>
            <person name="Ma L.-J."/>
            <person name="Dead R."/>
            <person name="Young S."/>
            <person name="Zeng Q."/>
            <person name="Koehrsen M."/>
            <person name="Alvarado L."/>
            <person name="Berlin A."/>
            <person name="Chapman S.B."/>
            <person name="Chen Z."/>
            <person name="Freedman E."/>
            <person name="Gellesch M."/>
            <person name="Goldberg J."/>
            <person name="Griggs A."/>
            <person name="Gujja S."/>
            <person name="Heilman E.R."/>
            <person name="Heiman D."/>
            <person name="Hepburn T."/>
            <person name="Howarth C."/>
            <person name="Jen D."/>
            <person name="Larson L."/>
            <person name="Mehta T."/>
            <person name="Neiman D."/>
            <person name="Pearson M."/>
            <person name="Roberts A."/>
            <person name="Saif S."/>
            <person name="Shea T."/>
            <person name="Shenoy N."/>
            <person name="Sisk P."/>
            <person name="Stolte C."/>
            <person name="Sykes S."/>
            <person name="Walk T."/>
            <person name="White J."/>
            <person name="Yandava C."/>
            <person name="Haas B."/>
            <person name="Nusbaum C."/>
            <person name="Birren B."/>
        </authorList>
    </citation>
    <scope>NUCLEOTIDE SEQUENCE</scope>
    <source>
        <strain evidence="3">ATCC 64411</strain>
    </source>
</reference>
<keyword evidence="2" id="KW-0843">Virulence</keyword>
<sequence length="218" mass="23426">MFSYHQEVVAGVYIDSSFGRGTVASAAKSLLDQMRSSQATPMAAQLCGAPDRTGRHAFGFVLDLTENVTAVQNAVHSWSQAKCATSFESTTELKEVSVVEDEAVLGPFDGVPRSNGTISDSTTIIQWAFADINTNDWAVKIRDNFKQRHKSKTSSLGGAKKSSPLATGDTQLSLACFVSDMPKAVKQMQENICQASAFDFVDAVAMRIFMAQEAVGAI</sequence>
<gene>
    <name evidence="3" type="ORF">MAPG_07263</name>
</gene>
<dbReference type="Proteomes" id="UP000011715">
    <property type="component" value="Unassembled WGS sequence"/>
</dbReference>
<accession>A0A0C4E474</accession>
<reference evidence="4" key="5">
    <citation type="submission" date="2015-06" db="UniProtKB">
        <authorList>
            <consortium name="EnsemblFungi"/>
        </authorList>
    </citation>
    <scope>IDENTIFICATION</scope>
    <source>
        <strain evidence="4">ATCC 64411</strain>
    </source>
</reference>
<reference evidence="5" key="1">
    <citation type="submission" date="2010-05" db="EMBL/GenBank/DDBJ databases">
        <title>The genome sequence of Magnaporthe poae strain ATCC 64411.</title>
        <authorList>
            <person name="Ma L.-J."/>
            <person name="Dead R."/>
            <person name="Young S."/>
            <person name="Zeng Q."/>
            <person name="Koehrsen M."/>
            <person name="Alvarado L."/>
            <person name="Berlin A."/>
            <person name="Chapman S.B."/>
            <person name="Chen Z."/>
            <person name="Freedman E."/>
            <person name="Gellesch M."/>
            <person name="Goldberg J."/>
            <person name="Griggs A."/>
            <person name="Gujja S."/>
            <person name="Heilman E.R."/>
            <person name="Heiman D."/>
            <person name="Hepburn T."/>
            <person name="Howarth C."/>
            <person name="Jen D."/>
            <person name="Larson L."/>
            <person name="Mehta T."/>
            <person name="Neiman D."/>
            <person name="Pearson M."/>
            <person name="Roberts A."/>
            <person name="Saif S."/>
            <person name="Shea T."/>
            <person name="Shenoy N."/>
            <person name="Sisk P."/>
            <person name="Stolte C."/>
            <person name="Sykes S."/>
            <person name="Walk T."/>
            <person name="White J."/>
            <person name="Yandava C."/>
            <person name="Haas B."/>
            <person name="Nusbaum C."/>
            <person name="Birren B."/>
        </authorList>
    </citation>
    <scope>NUCLEOTIDE SEQUENCE [LARGE SCALE GENOMIC DNA]</scope>
    <source>
        <strain evidence="5">ATCC 64411 / 73-15</strain>
    </source>
</reference>
<evidence type="ECO:0000313" key="5">
    <source>
        <dbReference type="Proteomes" id="UP000011715"/>
    </source>
</evidence>
<keyword evidence="5" id="KW-1185">Reference proteome</keyword>
<proteinExistence type="predicted"/>
<dbReference type="PANTHER" id="PTHR47700:SF2">
    <property type="entry name" value="CHITINASE"/>
    <property type="match status" value="1"/>
</dbReference>
<dbReference type="AlphaFoldDB" id="A0A0C4E474"/>
<keyword evidence="1" id="KW-0147">Chitin-binding</keyword>
<evidence type="ECO:0000313" key="4">
    <source>
        <dbReference type="EnsemblFungi" id="MAPG_07263T0"/>
    </source>
</evidence>
<dbReference type="InterPro" id="IPR053214">
    <property type="entry name" value="LysM12-like"/>
</dbReference>
<dbReference type="EnsemblFungi" id="MAPG_07263T0">
    <property type="protein sequence ID" value="MAPG_07263T0"/>
    <property type="gene ID" value="MAPG_07263"/>
</dbReference>
<dbReference type="EMBL" id="ADBL01001757">
    <property type="status" value="NOT_ANNOTATED_CDS"/>
    <property type="molecule type" value="Genomic_DNA"/>
</dbReference>
<organism evidence="4 5">
    <name type="scientific">Magnaporthiopsis poae (strain ATCC 64411 / 73-15)</name>
    <name type="common">Kentucky bluegrass fungus</name>
    <name type="synonym">Magnaporthe poae</name>
    <dbReference type="NCBI Taxonomy" id="644358"/>
    <lineage>
        <taxon>Eukaryota</taxon>
        <taxon>Fungi</taxon>
        <taxon>Dikarya</taxon>
        <taxon>Ascomycota</taxon>
        <taxon>Pezizomycotina</taxon>
        <taxon>Sordariomycetes</taxon>
        <taxon>Sordariomycetidae</taxon>
        <taxon>Magnaporthales</taxon>
        <taxon>Magnaporthaceae</taxon>
        <taxon>Magnaporthiopsis</taxon>
    </lineage>
</organism>
<name>A0A0C4E474_MAGP6</name>
<evidence type="ECO:0000256" key="2">
    <source>
        <dbReference type="ARBA" id="ARBA00023026"/>
    </source>
</evidence>
<protein>
    <submittedName>
        <fullName evidence="3 4">Uncharacterized protein</fullName>
    </submittedName>
</protein>
<dbReference type="GO" id="GO:0008061">
    <property type="term" value="F:chitin binding"/>
    <property type="evidence" value="ECO:0007669"/>
    <property type="project" value="UniProtKB-KW"/>
</dbReference>
<reference evidence="4" key="4">
    <citation type="journal article" date="2015" name="G3 (Bethesda)">
        <title>Genome sequences of three phytopathogenic species of the Magnaporthaceae family of fungi.</title>
        <authorList>
            <person name="Okagaki L.H."/>
            <person name="Nunes C.C."/>
            <person name="Sailsbery J."/>
            <person name="Clay B."/>
            <person name="Brown D."/>
            <person name="John T."/>
            <person name="Oh Y."/>
            <person name="Young N."/>
            <person name="Fitzgerald M."/>
            <person name="Haas B.J."/>
            <person name="Zeng Q."/>
            <person name="Young S."/>
            <person name="Adiconis X."/>
            <person name="Fan L."/>
            <person name="Levin J.Z."/>
            <person name="Mitchell T.K."/>
            <person name="Okubara P.A."/>
            <person name="Farman M.L."/>
            <person name="Kohn L.M."/>
            <person name="Birren B."/>
            <person name="Ma L.-J."/>
            <person name="Dean R.A."/>
        </authorList>
    </citation>
    <scope>NUCLEOTIDE SEQUENCE</scope>
    <source>
        <strain evidence="4">ATCC 64411 / 73-15</strain>
    </source>
</reference>
<dbReference type="STRING" id="644358.A0A0C4E474"/>
<dbReference type="VEuPathDB" id="FungiDB:MAPG_07263"/>
<evidence type="ECO:0000313" key="3">
    <source>
        <dbReference type="EMBL" id="KLU88276.1"/>
    </source>
</evidence>
<evidence type="ECO:0000256" key="1">
    <source>
        <dbReference type="ARBA" id="ARBA00022669"/>
    </source>
</evidence>
<reference evidence="3" key="3">
    <citation type="submission" date="2011-03" db="EMBL/GenBank/DDBJ databases">
        <title>Annotation of Magnaporthe poae ATCC 64411.</title>
        <authorList>
            <person name="Ma L.-J."/>
            <person name="Dead R."/>
            <person name="Young S.K."/>
            <person name="Zeng Q."/>
            <person name="Gargeya S."/>
            <person name="Fitzgerald M."/>
            <person name="Haas B."/>
            <person name="Abouelleil A."/>
            <person name="Alvarado L."/>
            <person name="Arachchi H.M."/>
            <person name="Berlin A."/>
            <person name="Brown A."/>
            <person name="Chapman S.B."/>
            <person name="Chen Z."/>
            <person name="Dunbar C."/>
            <person name="Freedman E."/>
            <person name="Gearin G."/>
            <person name="Gellesch M."/>
            <person name="Goldberg J."/>
            <person name="Griggs A."/>
            <person name="Gujja S."/>
            <person name="Heiman D."/>
            <person name="Howarth C."/>
            <person name="Larson L."/>
            <person name="Lui A."/>
            <person name="MacDonald P.J.P."/>
            <person name="Mehta T."/>
            <person name="Montmayeur A."/>
            <person name="Murphy C."/>
            <person name="Neiman D."/>
            <person name="Pearson M."/>
            <person name="Priest M."/>
            <person name="Roberts A."/>
            <person name="Saif S."/>
            <person name="Shea T."/>
            <person name="Shenoy N."/>
            <person name="Sisk P."/>
            <person name="Stolte C."/>
            <person name="Sykes S."/>
            <person name="Yandava C."/>
            <person name="Wortman J."/>
            <person name="Nusbaum C."/>
            <person name="Birren B."/>
        </authorList>
    </citation>
    <scope>NUCLEOTIDE SEQUENCE</scope>
    <source>
        <strain evidence="3">ATCC 64411</strain>
    </source>
</reference>
<dbReference type="PANTHER" id="PTHR47700">
    <property type="entry name" value="V CHITINASE, PUTATIVE (AFU_ORTHOLOGUE AFUA_6G13720)-RELATED"/>
    <property type="match status" value="1"/>
</dbReference>
<dbReference type="EMBL" id="GL876971">
    <property type="protein sequence ID" value="KLU88276.1"/>
    <property type="molecule type" value="Genomic_DNA"/>
</dbReference>